<feature type="domain" description="Protein SirB1 N-terminal" evidence="2">
    <location>
        <begin position="43"/>
        <end position="199"/>
    </location>
</feature>
<evidence type="ECO:0000259" key="2">
    <source>
        <dbReference type="Pfam" id="PF13369"/>
    </source>
</evidence>
<comment type="caution">
    <text evidence="3">The sequence shown here is derived from an EMBL/GenBank/DDBJ whole genome shotgun (WGS) entry which is preliminary data.</text>
</comment>
<dbReference type="PANTHER" id="PTHR31350">
    <property type="entry name" value="SI:DKEY-261L7.2"/>
    <property type="match status" value="1"/>
</dbReference>
<evidence type="ECO:0000256" key="1">
    <source>
        <dbReference type="ARBA" id="ARBA00007100"/>
    </source>
</evidence>
<name>A0A150P4B0_SORCE</name>
<protein>
    <recommendedName>
        <fullName evidence="2">Protein SirB1 N-terminal domain-containing protein</fullName>
    </recommendedName>
</protein>
<accession>A0A150P4B0</accession>
<proteinExistence type="inferred from homology"/>
<reference evidence="3 4" key="1">
    <citation type="submission" date="2014-02" db="EMBL/GenBank/DDBJ databases">
        <title>The small core and large imbalanced accessory genome model reveals a collaborative survival strategy of Sorangium cellulosum strains in nature.</title>
        <authorList>
            <person name="Han K."/>
            <person name="Peng R."/>
            <person name="Blom J."/>
            <person name="Li Y.-Z."/>
        </authorList>
    </citation>
    <scope>NUCLEOTIDE SEQUENCE [LARGE SCALE GENOMIC DNA]</scope>
    <source>
        <strain evidence="3 4">So0157-25</strain>
    </source>
</reference>
<evidence type="ECO:0000313" key="4">
    <source>
        <dbReference type="Proteomes" id="UP000075420"/>
    </source>
</evidence>
<sequence length="251" mass="27681">MAAPVSLTLFAHIAARPEDELDLAEAALLIDDAAYPGLDIPHYLGVLDRLGGEARRAIERPSRAPEATPGSGPIEALLRWFYGDLGFHGNTGDYYDPKNSYLHEVLDRRTGIPITLAVVLIEVCQRAGIDAQGVSFPGHFLVRTPVRGGVLLIDPFEGRLLGRDDLRALHTRATGATRDPDPRLLVPAQKRQILVRMLNNLRSIYSSRSDAARLRSVLERMQVLAPSDELRKELDQLGGERPWPSSGREVN</sequence>
<evidence type="ECO:0000313" key="3">
    <source>
        <dbReference type="EMBL" id="KYF50529.1"/>
    </source>
</evidence>
<comment type="similarity">
    <text evidence="1">Belongs to the UPF0162 family.</text>
</comment>
<dbReference type="AlphaFoldDB" id="A0A150P4B0"/>
<dbReference type="PANTHER" id="PTHR31350:SF21">
    <property type="entry name" value="F-BOX ONLY PROTEIN 21"/>
    <property type="match status" value="1"/>
</dbReference>
<dbReference type="InterPro" id="IPR032698">
    <property type="entry name" value="SirB1_N"/>
</dbReference>
<organism evidence="3 4">
    <name type="scientific">Sorangium cellulosum</name>
    <name type="common">Polyangium cellulosum</name>
    <dbReference type="NCBI Taxonomy" id="56"/>
    <lineage>
        <taxon>Bacteria</taxon>
        <taxon>Pseudomonadati</taxon>
        <taxon>Myxococcota</taxon>
        <taxon>Polyangia</taxon>
        <taxon>Polyangiales</taxon>
        <taxon>Polyangiaceae</taxon>
        <taxon>Sorangium</taxon>
    </lineage>
</organism>
<dbReference type="Pfam" id="PF13369">
    <property type="entry name" value="Transglut_core2"/>
    <property type="match status" value="1"/>
</dbReference>
<dbReference type="EMBL" id="JELY01003164">
    <property type="protein sequence ID" value="KYF50529.1"/>
    <property type="molecule type" value="Genomic_DNA"/>
</dbReference>
<gene>
    <name evidence="3" type="ORF">BE08_17020</name>
</gene>
<dbReference type="Proteomes" id="UP000075420">
    <property type="component" value="Unassembled WGS sequence"/>
</dbReference>